<accession>A0A8J5SVV1</accession>
<keyword evidence="3" id="KW-1185">Reference proteome</keyword>
<name>A0A8J5SVV1_ZIZPA</name>
<dbReference type="PANTHER" id="PTHR33170:SF2">
    <property type="entry name" value="OS12G0531500 PROTEIN"/>
    <property type="match status" value="1"/>
</dbReference>
<sequence length="195" mass="20685">MFVVGESSSAQTLEAFAHSDHRLGPEDQVGVHGGKLDGELVGEVGLHGPVRPVGLASGDIGDVDGGPIKVIGIQAVARDEEEVFKLAVLAGKPLEVDSASLRGSGTVRLKVACKDPAKIGGTSELYFDREGYNITWILEEEFADVFSHKPDNLGVRFGDEKSDTNVKQFQGKMGDGNGNDLEGSSQSCKENEKSE</sequence>
<evidence type="ECO:0000313" key="2">
    <source>
        <dbReference type="EMBL" id="KAG8076302.1"/>
    </source>
</evidence>
<feature type="region of interest" description="Disordered" evidence="1">
    <location>
        <begin position="157"/>
        <end position="195"/>
    </location>
</feature>
<evidence type="ECO:0000313" key="3">
    <source>
        <dbReference type="Proteomes" id="UP000729402"/>
    </source>
</evidence>
<comment type="caution">
    <text evidence="2">The sequence shown here is derived from an EMBL/GenBank/DDBJ whole genome shotgun (WGS) entry which is preliminary data.</text>
</comment>
<reference evidence="2" key="1">
    <citation type="journal article" date="2021" name="bioRxiv">
        <title>Whole Genome Assembly and Annotation of Northern Wild Rice, Zizania palustris L., Supports a Whole Genome Duplication in the Zizania Genus.</title>
        <authorList>
            <person name="Haas M."/>
            <person name="Kono T."/>
            <person name="Macchietto M."/>
            <person name="Millas R."/>
            <person name="McGilp L."/>
            <person name="Shao M."/>
            <person name="Duquette J."/>
            <person name="Hirsch C.N."/>
            <person name="Kimball J."/>
        </authorList>
    </citation>
    <scope>NUCLEOTIDE SEQUENCE</scope>
    <source>
        <tissue evidence="2">Fresh leaf tissue</tissue>
    </source>
</reference>
<dbReference type="EMBL" id="JAAALK010000283">
    <property type="protein sequence ID" value="KAG8076302.1"/>
    <property type="molecule type" value="Genomic_DNA"/>
</dbReference>
<proteinExistence type="predicted"/>
<gene>
    <name evidence="2" type="ORF">GUJ93_ZPchr0006g41981</name>
</gene>
<dbReference type="OrthoDB" id="696704at2759"/>
<dbReference type="Proteomes" id="UP000729402">
    <property type="component" value="Unassembled WGS sequence"/>
</dbReference>
<organism evidence="2 3">
    <name type="scientific">Zizania palustris</name>
    <name type="common">Northern wild rice</name>
    <dbReference type="NCBI Taxonomy" id="103762"/>
    <lineage>
        <taxon>Eukaryota</taxon>
        <taxon>Viridiplantae</taxon>
        <taxon>Streptophyta</taxon>
        <taxon>Embryophyta</taxon>
        <taxon>Tracheophyta</taxon>
        <taxon>Spermatophyta</taxon>
        <taxon>Magnoliopsida</taxon>
        <taxon>Liliopsida</taxon>
        <taxon>Poales</taxon>
        <taxon>Poaceae</taxon>
        <taxon>BOP clade</taxon>
        <taxon>Oryzoideae</taxon>
        <taxon>Oryzeae</taxon>
        <taxon>Zizaniinae</taxon>
        <taxon>Zizania</taxon>
    </lineage>
</organism>
<reference evidence="2" key="2">
    <citation type="submission" date="2021-02" db="EMBL/GenBank/DDBJ databases">
        <authorList>
            <person name="Kimball J.A."/>
            <person name="Haas M.W."/>
            <person name="Macchietto M."/>
            <person name="Kono T."/>
            <person name="Duquette J."/>
            <person name="Shao M."/>
        </authorList>
    </citation>
    <scope>NUCLEOTIDE SEQUENCE</scope>
    <source>
        <tissue evidence="2">Fresh leaf tissue</tissue>
    </source>
</reference>
<dbReference type="AlphaFoldDB" id="A0A8J5SVV1"/>
<protein>
    <submittedName>
        <fullName evidence="2">Uncharacterized protein</fullName>
    </submittedName>
</protein>
<evidence type="ECO:0000256" key="1">
    <source>
        <dbReference type="SAM" id="MobiDB-lite"/>
    </source>
</evidence>
<dbReference type="PANTHER" id="PTHR33170">
    <property type="entry name" value="DUF4283 DOMAIN-CONTAINING PROTEIN-RELATED"/>
    <property type="match status" value="1"/>
</dbReference>